<dbReference type="PANTHER" id="PTHR24202">
    <property type="entry name" value="E3 UBIQUITIN-PROTEIN LIGASE MIB2"/>
    <property type="match status" value="1"/>
</dbReference>
<name>A0A517W5Y1_9PLAN</name>
<accession>A0A517W5Y1</accession>
<evidence type="ECO:0000313" key="2">
    <source>
        <dbReference type="EMBL" id="QDU00663.1"/>
    </source>
</evidence>
<dbReference type="PROSITE" id="PS50088">
    <property type="entry name" value="ANK_REPEAT"/>
    <property type="match status" value="1"/>
</dbReference>
<dbReference type="InterPro" id="IPR002110">
    <property type="entry name" value="Ankyrin_rpt"/>
</dbReference>
<dbReference type="RefSeq" id="WP_145035942.1">
    <property type="nucleotide sequence ID" value="NZ_CP036347.1"/>
</dbReference>
<gene>
    <name evidence="2" type="ORF">V6x_03380</name>
</gene>
<dbReference type="EMBL" id="CP036347">
    <property type="protein sequence ID" value="QDU00663.1"/>
    <property type="molecule type" value="Genomic_DNA"/>
</dbReference>
<dbReference type="PANTHER" id="PTHR24202:SF4">
    <property type="entry name" value="E3 UBIQUITIN-PROTEIN LIGASE MIB2-RELATED"/>
    <property type="match status" value="1"/>
</dbReference>
<evidence type="ECO:0000256" key="1">
    <source>
        <dbReference type="PROSITE-ProRule" id="PRU00023"/>
    </source>
</evidence>
<dbReference type="Gene3D" id="1.25.40.20">
    <property type="entry name" value="Ankyrin repeat-containing domain"/>
    <property type="match status" value="1"/>
</dbReference>
<dbReference type="InterPro" id="IPR036770">
    <property type="entry name" value="Ankyrin_rpt-contain_sf"/>
</dbReference>
<dbReference type="GO" id="GO:0005737">
    <property type="term" value="C:cytoplasm"/>
    <property type="evidence" value="ECO:0007669"/>
    <property type="project" value="TreeGrafter"/>
</dbReference>
<reference evidence="2 3" key="1">
    <citation type="submission" date="2019-02" db="EMBL/GenBank/DDBJ databases">
        <title>Deep-cultivation of Planctomycetes and their phenomic and genomic characterization uncovers novel biology.</title>
        <authorList>
            <person name="Wiegand S."/>
            <person name="Jogler M."/>
            <person name="Boedeker C."/>
            <person name="Pinto D."/>
            <person name="Vollmers J."/>
            <person name="Rivas-Marin E."/>
            <person name="Kohn T."/>
            <person name="Peeters S.H."/>
            <person name="Heuer A."/>
            <person name="Rast P."/>
            <person name="Oberbeckmann S."/>
            <person name="Bunk B."/>
            <person name="Jeske O."/>
            <person name="Meyerdierks A."/>
            <person name="Storesund J.E."/>
            <person name="Kallscheuer N."/>
            <person name="Luecker S."/>
            <person name="Lage O.M."/>
            <person name="Pohl T."/>
            <person name="Merkel B.J."/>
            <person name="Hornburger P."/>
            <person name="Mueller R.-W."/>
            <person name="Bruemmer F."/>
            <person name="Labrenz M."/>
            <person name="Spormann A.M."/>
            <person name="Op den Camp H."/>
            <person name="Overmann J."/>
            <person name="Amann R."/>
            <person name="Jetten M.S.M."/>
            <person name="Mascher T."/>
            <person name="Medema M.H."/>
            <person name="Devos D.P."/>
            <person name="Kaster A.-K."/>
            <person name="Ovreas L."/>
            <person name="Rohde M."/>
            <person name="Galperin M.Y."/>
            <person name="Jogler C."/>
        </authorList>
    </citation>
    <scope>NUCLEOTIDE SEQUENCE [LARGE SCALE GENOMIC DNA]</scope>
    <source>
        <strain evidence="2 3">V6</strain>
    </source>
</reference>
<dbReference type="AlphaFoldDB" id="A0A517W5Y1"/>
<organism evidence="2 3">
    <name type="scientific">Gimesia chilikensis</name>
    <dbReference type="NCBI Taxonomy" id="2605989"/>
    <lineage>
        <taxon>Bacteria</taxon>
        <taxon>Pseudomonadati</taxon>
        <taxon>Planctomycetota</taxon>
        <taxon>Planctomycetia</taxon>
        <taxon>Planctomycetales</taxon>
        <taxon>Planctomycetaceae</taxon>
        <taxon>Gimesia</taxon>
    </lineage>
</organism>
<dbReference type="PROSITE" id="PS50297">
    <property type="entry name" value="ANK_REP_REGION"/>
    <property type="match status" value="1"/>
</dbReference>
<dbReference type="GO" id="GO:0016567">
    <property type="term" value="P:protein ubiquitination"/>
    <property type="evidence" value="ECO:0007669"/>
    <property type="project" value="TreeGrafter"/>
</dbReference>
<evidence type="ECO:0000313" key="3">
    <source>
        <dbReference type="Proteomes" id="UP000320722"/>
    </source>
</evidence>
<dbReference type="Pfam" id="PF12796">
    <property type="entry name" value="Ank_2"/>
    <property type="match status" value="1"/>
</dbReference>
<dbReference type="Proteomes" id="UP000320722">
    <property type="component" value="Chromosome"/>
</dbReference>
<sequence length="171" mass="18534">MNLLDAVNSDDFECVKSVLYGDTCFSQEELSKALTQSVGCQDLRIVSLLIQRGADINLVLEDVTPPLLTAVIYDRPDVIALLIENGAEINLQDSVGNTALQLALEDEILEAEETSDIPKVNLSRLLIESGADPTIVDGTGNTAIDDARKAGYKEAVELLLDSLTDQENTQR</sequence>
<feature type="repeat" description="ANK" evidence="1">
    <location>
        <begin position="62"/>
        <end position="94"/>
    </location>
</feature>
<protein>
    <submittedName>
        <fullName evidence="2">Ankyrin repeats (3 copies)</fullName>
    </submittedName>
</protein>
<dbReference type="SMART" id="SM00248">
    <property type="entry name" value="ANK"/>
    <property type="match status" value="4"/>
</dbReference>
<proteinExistence type="predicted"/>
<dbReference type="SUPFAM" id="SSF48403">
    <property type="entry name" value="Ankyrin repeat"/>
    <property type="match status" value="1"/>
</dbReference>
<keyword evidence="1" id="KW-0040">ANK repeat</keyword>